<name>A0ABR9JC04_9MICC</name>
<evidence type="ECO:0000256" key="6">
    <source>
        <dbReference type="ARBA" id="ARBA00022692"/>
    </source>
</evidence>
<feature type="transmembrane region" description="Helical" evidence="10">
    <location>
        <begin position="477"/>
        <end position="494"/>
    </location>
</feature>
<dbReference type="EMBL" id="JADBED010000001">
    <property type="protein sequence ID" value="MBE1523464.1"/>
    <property type="molecule type" value="Genomic_DNA"/>
</dbReference>
<keyword evidence="5 10" id="KW-0808">Transferase</keyword>
<feature type="compositionally biased region" description="Low complexity" evidence="11">
    <location>
        <begin position="37"/>
        <end position="49"/>
    </location>
</feature>
<dbReference type="PANTHER" id="PTHR10050:SF46">
    <property type="entry name" value="PROTEIN O-MANNOSYL-TRANSFERASE 2"/>
    <property type="match status" value="1"/>
</dbReference>
<evidence type="ECO:0000256" key="3">
    <source>
        <dbReference type="ARBA" id="ARBA00007222"/>
    </source>
</evidence>
<feature type="transmembrane region" description="Helical" evidence="10">
    <location>
        <begin position="551"/>
        <end position="571"/>
    </location>
</feature>
<evidence type="ECO:0000259" key="13">
    <source>
        <dbReference type="Pfam" id="PF16192"/>
    </source>
</evidence>
<feature type="region of interest" description="Disordered" evidence="11">
    <location>
        <begin position="1"/>
        <end position="53"/>
    </location>
</feature>
<feature type="transmembrane region" description="Helical" evidence="10">
    <location>
        <begin position="218"/>
        <end position="238"/>
    </location>
</feature>
<comment type="pathway">
    <text evidence="2 10">Protein modification; protein glycosylation.</text>
</comment>
<evidence type="ECO:0000313" key="14">
    <source>
        <dbReference type="EMBL" id="MBE1523464.1"/>
    </source>
</evidence>
<evidence type="ECO:0000256" key="9">
    <source>
        <dbReference type="ARBA" id="ARBA00093617"/>
    </source>
</evidence>
<evidence type="ECO:0000256" key="10">
    <source>
        <dbReference type="RuleBase" id="RU367007"/>
    </source>
</evidence>
<keyword evidence="10" id="KW-1003">Cell membrane</keyword>
<dbReference type="Pfam" id="PF02366">
    <property type="entry name" value="PMT"/>
    <property type="match status" value="1"/>
</dbReference>
<organism evidence="14 15">
    <name type="scientific">Nesterenkonia lutea</name>
    <dbReference type="NCBI Taxonomy" id="272919"/>
    <lineage>
        <taxon>Bacteria</taxon>
        <taxon>Bacillati</taxon>
        <taxon>Actinomycetota</taxon>
        <taxon>Actinomycetes</taxon>
        <taxon>Micrococcales</taxon>
        <taxon>Micrococcaceae</taxon>
        <taxon>Nesterenkonia</taxon>
    </lineage>
</organism>
<dbReference type="Pfam" id="PF16192">
    <property type="entry name" value="PMT_4TMC"/>
    <property type="match status" value="1"/>
</dbReference>
<sequence>MTPAEPARSIPVPAGKSAGRAEAQAQTGTPNHDERGSAAPGGAASGGAAQETDEAALERMQRRLGAERYRPGVWGWVLPVLITVLAGILRLRDLSTPHLLMFDETYYAKDAYALLSAGYELVWPEDADEAWLAGDAQPTEEGAYVVHPPLGKWLIAIGLRVFGHDSAFGWRVSAAVAGTLAVLLVALIAQRIFRSVFLGVIAGSLTAIEGHHLVMSRVALLDIFMMFFVLAAFGALLADRYSGRRRLAAWVATGESPMGPDSSRVRGGPWLGLRPWRLLAAVLLGAAVAVKLSALAFLVVFGIMVILWDLQARRAAGVERWFRTGLLRDALPAVATVLPLAGVTYLASWSGWLLSRDGWGRTWHLSNPAEGLAQLVPGPIRSLWNYHVSAADFHQGLSSGHEYASSPWTWPFMGRPVSMHYDSIAAGEVYAQTGETCGAQKCSSAVLDLANPLIWWTGLVAVLIVLALWVGRRDWRYGAILSGFVAGLLVWLLFPDRTMFFFYTISYHPFLIFAITAMAALVLRIGTGPQRRDGFIRSRGAIIAARQRNTVIVLCFVLLCVAVSVFFLPLWTAEMIPHGEWRMRIWIDSWL</sequence>
<feature type="transmembrane region" description="Helical" evidence="10">
    <location>
        <begin position="168"/>
        <end position="189"/>
    </location>
</feature>
<feature type="domain" description="Protein O-mannosyl-transferase C-terminal four TM" evidence="13">
    <location>
        <begin position="381"/>
        <end position="590"/>
    </location>
</feature>
<evidence type="ECO:0000259" key="12">
    <source>
        <dbReference type="Pfam" id="PF02366"/>
    </source>
</evidence>
<evidence type="ECO:0000256" key="2">
    <source>
        <dbReference type="ARBA" id="ARBA00004922"/>
    </source>
</evidence>
<keyword evidence="7 10" id="KW-1133">Transmembrane helix</keyword>
<proteinExistence type="inferred from homology"/>
<reference evidence="14 15" key="1">
    <citation type="submission" date="2020-10" db="EMBL/GenBank/DDBJ databases">
        <title>Sequencing the genomes of 1000 actinobacteria strains.</title>
        <authorList>
            <person name="Klenk H.-P."/>
        </authorList>
    </citation>
    <scope>NUCLEOTIDE SEQUENCE [LARGE SCALE GENOMIC DNA]</scope>
    <source>
        <strain evidence="14 15">DSM 15666</strain>
    </source>
</reference>
<dbReference type="RefSeq" id="WP_318782101.1">
    <property type="nucleotide sequence ID" value="NZ_BAAALJ010000017.1"/>
</dbReference>
<comment type="function">
    <text evidence="10">Protein O-mannosyltransferase that catalyzes the transfer of a single mannose residue from a polyprenol phospho-mannosyl lipidic donor to the hydroxyl group of selected serine and threonine residues in acceptor proteins.</text>
</comment>
<evidence type="ECO:0000256" key="5">
    <source>
        <dbReference type="ARBA" id="ARBA00022679"/>
    </source>
</evidence>
<dbReference type="InterPro" id="IPR003342">
    <property type="entry name" value="ArnT-like_N"/>
</dbReference>
<evidence type="ECO:0000256" key="7">
    <source>
        <dbReference type="ARBA" id="ARBA00022989"/>
    </source>
</evidence>
<comment type="subcellular location">
    <subcellularLocation>
        <location evidence="10">Cell membrane</location>
    </subcellularLocation>
    <subcellularLocation>
        <location evidence="1">Endomembrane system</location>
        <topology evidence="1">Multi-pass membrane protein</topology>
    </subcellularLocation>
</comment>
<comment type="similarity">
    <text evidence="3 10">Belongs to the glycosyltransferase 39 family.</text>
</comment>
<evidence type="ECO:0000256" key="1">
    <source>
        <dbReference type="ARBA" id="ARBA00004127"/>
    </source>
</evidence>
<dbReference type="GO" id="GO:0016740">
    <property type="term" value="F:transferase activity"/>
    <property type="evidence" value="ECO:0007669"/>
    <property type="project" value="UniProtKB-KW"/>
</dbReference>
<dbReference type="InterPro" id="IPR027005">
    <property type="entry name" value="PMT-like"/>
</dbReference>
<dbReference type="EC" id="2.4.1.-" evidence="10"/>
<comment type="caution">
    <text evidence="14">The sequence shown here is derived from an EMBL/GenBank/DDBJ whole genome shotgun (WGS) entry which is preliminary data.</text>
</comment>
<gene>
    <name evidence="14" type="ORF">H4W27_000582</name>
</gene>
<feature type="transmembrane region" description="Helical" evidence="10">
    <location>
        <begin position="500"/>
        <end position="523"/>
    </location>
</feature>
<feature type="transmembrane region" description="Helical" evidence="10">
    <location>
        <begin position="453"/>
        <end position="470"/>
    </location>
</feature>
<keyword evidence="4 10" id="KW-0328">Glycosyltransferase</keyword>
<feature type="transmembrane region" description="Helical" evidence="10">
    <location>
        <begin position="331"/>
        <end position="354"/>
    </location>
</feature>
<accession>A0ABR9JC04</accession>
<evidence type="ECO:0000313" key="15">
    <source>
        <dbReference type="Proteomes" id="UP000643525"/>
    </source>
</evidence>
<dbReference type="Proteomes" id="UP000643525">
    <property type="component" value="Unassembled WGS sequence"/>
</dbReference>
<evidence type="ECO:0000256" key="8">
    <source>
        <dbReference type="ARBA" id="ARBA00023136"/>
    </source>
</evidence>
<keyword evidence="6 10" id="KW-0812">Transmembrane</keyword>
<feature type="transmembrane region" description="Helical" evidence="10">
    <location>
        <begin position="72"/>
        <end position="91"/>
    </location>
</feature>
<keyword evidence="15" id="KW-1185">Reference proteome</keyword>
<keyword evidence="8 10" id="KW-0472">Membrane</keyword>
<dbReference type="InterPro" id="IPR032421">
    <property type="entry name" value="PMT_4TMC"/>
</dbReference>
<evidence type="ECO:0000256" key="11">
    <source>
        <dbReference type="SAM" id="MobiDB-lite"/>
    </source>
</evidence>
<feature type="transmembrane region" description="Helical" evidence="10">
    <location>
        <begin position="278"/>
        <end position="310"/>
    </location>
</feature>
<feature type="domain" description="ArnT-like N-terminal" evidence="12">
    <location>
        <begin position="81"/>
        <end position="237"/>
    </location>
</feature>
<protein>
    <recommendedName>
        <fullName evidence="9 10">Polyprenol-phosphate-mannose--protein mannosyltransferase</fullName>
        <ecNumber evidence="10">2.4.1.-</ecNumber>
    </recommendedName>
</protein>
<dbReference type="PANTHER" id="PTHR10050">
    <property type="entry name" value="DOLICHYL-PHOSPHATE-MANNOSE--PROTEIN MANNOSYLTRANSFERASE"/>
    <property type="match status" value="1"/>
</dbReference>
<evidence type="ECO:0000256" key="4">
    <source>
        <dbReference type="ARBA" id="ARBA00022676"/>
    </source>
</evidence>